<name>G9XCF4_9FIRM</name>
<comment type="similarity">
    <text evidence="1 2">Belongs to the dTDP-4-dehydrorhamnose reductase family.</text>
</comment>
<organism evidence="5 6">
    <name type="scientific">Peptoanaerobacter stomatis</name>
    <dbReference type="NCBI Taxonomy" id="796937"/>
    <lineage>
        <taxon>Bacteria</taxon>
        <taxon>Bacillati</taxon>
        <taxon>Bacillota</taxon>
        <taxon>Clostridia</taxon>
        <taxon>Peptostreptococcales</taxon>
        <taxon>Filifactoraceae</taxon>
        <taxon>Peptoanaerobacter</taxon>
    </lineage>
</organism>
<protein>
    <recommendedName>
        <fullName evidence="2">dTDP-4-dehydrorhamnose reductase</fullName>
        <ecNumber evidence="2">1.1.1.133</ecNumber>
    </recommendedName>
</protein>
<dbReference type="Gene3D" id="3.90.25.10">
    <property type="entry name" value="UDP-galactose 4-epimerase, domain 1"/>
    <property type="match status" value="1"/>
</dbReference>
<dbReference type="CDD" id="cd05254">
    <property type="entry name" value="dTDP_HR_like_SDR_e"/>
    <property type="match status" value="1"/>
</dbReference>
<dbReference type="Proteomes" id="UP000017818">
    <property type="component" value="Unassembled WGS sequence"/>
</dbReference>
<evidence type="ECO:0000313" key="4">
    <source>
        <dbReference type="EMBL" id="EHL15302.1"/>
    </source>
</evidence>
<evidence type="ECO:0000256" key="1">
    <source>
        <dbReference type="ARBA" id="ARBA00010944"/>
    </source>
</evidence>
<evidence type="ECO:0000313" key="5">
    <source>
        <dbReference type="EMBL" id="EHL19347.1"/>
    </source>
</evidence>
<dbReference type="STRING" id="796937.HMPREF9630_00671"/>
<dbReference type="NCBIfam" id="TIGR01214">
    <property type="entry name" value="rmlD"/>
    <property type="match status" value="1"/>
</dbReference>
<accession>V9HNI6</accession>
<gene>
    <name evidence="5" type="ORF">HMPREF9628_01531</name>
    <name evidence="4" type="ORF">HMPREF9630_00671</name>
</gene>
<feature type="domain" description="RmlD-like substrate binding" evidence="3">
    <location>
        <begin position="1"/>
        <end position="278"/>
    </location>
</feature>
<dbReference type="RefSeq" id="WP_009527297.1">
    <property type="nucleotide sequence ID" value="NZ_JH414609.1"/>
</dbReference>
<dbReference type="InterPro" id="IPR005913">
    <property type="entry name" value="dTDP_dehydrorham_reduct"/>
</dbReference>
<evidence type="ECO:0000313" key="6">
    <source>
        <dbReference type="Proteomes" id="UP000003379"/>
    </source>
</evidence>
<dbReference type="OrthoDB" id="9803892at2"/>
<dbReference type="EMBL" id="AFZG01000022">
    <property type="protein sequence ID" value="EHL19347.1"/>
    <property type="molecule type" value="Genomic_DNA"/>
</dbReference>
<reference evidence="5 6" key="1">
    <citation type="submission" date="2011-08" db="EMBL/GenBank/DDBJ databases">
        <title>The Genome Sequence of Eubacteriaceae bacterium CM5.</title>
        <authorList>
            <consortium name="The Broad Institute Genome Sequencing Platform"/>
            <person name="Earl A."/>
            <person name="Ward D."/>
            <person name="Feldgarden M."/>
            <person name="Gevers D."/>
            <person name="Sizova M."/>
            <person name="Hazen A."/>
            <person name="Epstein S."/>
            <person name="Young S.K."/>
            <person name="Zeng Q."/>
            <person name="Gargeya S."/>
            <person name="Fitzgerald M."/>
            <person name="Haas B."/>
            <person name="Abouelleil A."/>
            <person name="Alvarado L."/>
            <person name="Arachchi H.M."/>
            <person name="Berlin A."/>
            <person name="Brown A."/>
            <person name="Chapman S.B."/>
            <person name="Chen Z."/>
            <person name="Dunbar C."/>
            <person name="Freedman E."/>
            <person name="Gearin G."/>
            <person name="Gellesch M."/>
            <person name="Goldberg J."/>
            <person name="Griggs A."/>
            <person name="Gujja S."/>
            <person name="Heiman D."/>
            <person name="Howarth C."/>
            <person name="Larson L."/>
            <person name="Lui A."/>
            <person name="MacDonald P.J.P."/>
            <person name="Montmayeur A."/>
            <person name="Murphy C."/>
            <person name="Neiman D."/>
            <person name="Pearson M."/>
            <person name="Priest M."/>
            <person name="Roberts A."/>
            <person name="Saif S."/>
            <person name="Shea T."/>
            <person name="Shenoy N."/>
            <person name="Sisk P."/>
            <person name="Stolte C."/>
            <person name="Sykes S."/>
            <person name="Wortman J."/>
            <person name="Nusbaum C."/>
            <person name="Birren B."/>
        </authorList>
    </citation>
    <scope>NUCLEOTIDE SEQUENCE [LARGE SCALE GENOMIC DNA]</scope>
    <source>
        <strain evidence="5 6">CM5</strain>
    </source>
</reference>
<dbReference type="AlphaFoldDB" id="G9XCF4"/>
<evidence type="ECO:0000259" key="3">
    <source>
        <dbReference type="Pfam" id="PF04321"/>
    </source>
</evidence>
<dbReference type="Gene3D" id="3.40.50.720">
    <property type="entry name" value="NAD(P)-binding Rossmann-like Domain"/>
    <property type="match status" value="1"/>
</dbReference>
<comment type="function">
    <text evidence="2">Catalyzes the reduction of dTDP-6-deoxy-L-lyxo-4-hexulose to yield dTDP-L-rhamnose.</text>
</comment>
<dbReference type="InterPro" id="IPR036291">
    <property type="entry name" value="NAD(P)-bd_dom_sf"/>
</dbReference>
<keyword evidence="2" id="KW-0521">NADP</keyword>
<comment type="caution">
    <text evidence="5">The sequence shown here is derived from an EMBL/GenBank/DDBJ whole genome shotgun (WGS) entry which is preliminary data.</text>
</comment>
<evidence type="ECO:0000313" key="7">
    <source>
        <dbReference type="Proteomes" id="UP000017818"/>
    </source>
</evidence>
<dbReference type="GO" id="GO:0005829">
    <property type="term" value="C:cytosol"/>
    <property type="evidence" value="ECO:0007669"/>
    <property type="project" value="TreeGrafter"/>
</dbReference>
<dbReference type="Proteomes" id="UP000003379">
    <property type="component" value="Unassembled WGS sequence"/>
</dbReference>
<dbReference type="Pfam" id="PF04321">
    <property type="entry name" value="RmlD_sub_bind"/>
    <property type="match status" value="1"/>
</dbReference>
<dbReference type="FunFam" id="3.40.50.720:FF:000159">
    <property type="entry name" value="dTDP-4-dehydrorhamnose reductase"/>
    <property type="match status" value="1"/>
</dbReference>
<dbReference type="GO" id="GO:0008831">
    <property type="term" value="F:dTDP-4-dehydrorhamnose reductase activity"/>
    <property type="evidence" value="ECO:0007669"/>
    <property type="project" value="UniProtKB-EC"/>
</dbReference>
<dbReference type="PANTHER" id="PTHR10491:SF4">
    <property type="entry name" value="METHIONINE ADENOSYLTRANSFERASE 2 SUBUNIT BETA"/>
    <property type="match status" value="1"/>
</dbReference>
<evidence type="ECO:0000256" key="2">
    <source>
        <dbReference type="RuleBase" id="RU364082"/>
    </source>
</evidence>
<keyword evidence="2" id="KW-0560">Oxidoreductase</keyword>
<dbReference type="UniPathway" id="UPA00124"/>
<dbReference type="PATRIC" id="fig|796939.3.peg.1653"/>
<comment type="pathway">
    <text evidence="2">Carbohydrate biosynthesis; dTDP-L-rhamnose biosynthesis.</text>
</comment>
<sequence length="286" mass="33130">MRYLITGANGQLGRVLQKEINKSDNEIYLYDVDTMDITDYEQVKNIILDIIPDVIFNCAAHTNVDKCEEDIDNAYKINAIGAQNLAMIAEHIDSKLVHFSTDYVFSGEDEIPRIESDFANPKTVYGKSKLYGEELVKQFCSKYFIIRTAWLYGDGNNFVRTMLNLSKQNDKLTVVGDQFGSPTYTKDLAKVALNLSKTKYYGLYHGTCQGNCSWYDFACKIFELMNIDIEVEKVTSEQFVRPAKRPAYSILDNFMLRLRGLDTFRHWEESLKEYLQEDRQWQNLNL</sequence>
<dbReference type="PANTHER" id="PTHR10491">
    <property type="entry name" value="DTDP-4-DEHYDRORHAMNOSE REDUCTASE"/>
    <property type="match status" value="1"/>
</dbReference>
<dbReference type="HOGENOM" id="CLU_045518_1_2_9"/>
<proteinExistence type="inferred from homology"/>
<dbReference type="SUPFAM" id="SSF51735">
    <property type="entry name" value="NAD(P)-binding Rossmann-fold domains"/>
    <property type="match status" value="1"/>
</dbReference>
<dbReference type="EC" id="1.1.1.133" evidence="2"/>
<dbReference type="EMBL" id="AFZF02000006">
    <property type="protein sequence ID" value="EHL15302.1"/>
    <property type="molecule type" value="Genomic_DNA"/>
</dbReference>
<dbReference type="InterPro" id="IPR029903">
    <property type="entry name" value="RmlD-like-bd"/>
</dbReference>
<reference evidence="4 7" key="2">
    <citation type="submission" date="2012-05" db="EMBL/GenBank/DDBJ databases">
        <title>The Genome Sequence of Eubacteriaceae bacterium CM2.</title>
        <authorList>
            <consortium name="The Broad Institute Genome Sequencing Platform"/>
            <person name="Earl A."/>
            <person name="Ward D."/>
            <person name="Feldgarden M."/>
            <person name="Gevers D."/>
            <person name="Sizova M."/>
            <person name="Hazen A."/>
            <person name="Epstein S."/>
            <person name="Walker B."/>
            <person name="Young S.K."/>
            <person name="Zeng Q."/>
            <person name="Gargeya S."/>
            <person name="Fitzgerald M."/>
            <person name="Haas B."/>
            <person name="Abouelleil A."/>
            <person name="Alvarado L."/>
            <person name="Arachchi H.M."/>
            <person name="Berlin A."/>
            <person name="Chapman S.B."/>
            <person name="Goldberg J."/>
            <person name="Griggs A."/>
            <person name="Gujja S."/>
            <person name="Hansen M."/>
            <person name="Howarth C."/>
            <person name="Imamovic A."/>
            <person name="Larimer J."/>
            <person name="McCowen C."/>
            <person name="Montmayeur A."/>
            <person name="Murphy C."/>
            <person name="Neiman D."/>
            <person name="Pearson M."/>
            <person name="Priest M."/>
            <person name="Roberts A."/>
            <person name="Saif S."/>
            <person name="Shea T."/>
            <person name="Sisk P."/>
            <person name="Sykes S."/>
            <person name="Wortman J."/>
            <person name="Nusbaum C."/>
            <person name="Birren B."/>
        </authorList>
    </citation>
    <scope>NUCLEOTIDE SEQUENCE [LARGE SCALE GENOMIC DNA]</scope>
    <source>
        <strain evidence="4 7">CM2</strain>
    </source>
</reference>
<accession>G9XCF4</accession>
<dbReference type="GO" id="GO:0019305">
    <property type="term" value="P:dTDP-rhamnose biosynthetic process"/>
    <property type="evidence" value="ECO:0007669"/>
    <property type="project" value="UniProtKB-UniPathway"/>
</dbReference>